<evidence type="ECO:0000313" key="2">
    <source>
        <dbReference type="Proteomes" id="UP000207763"/>
    </source>
</evidence>
<proteinExistence type="predicted"/>
<dbReference type="KEGG" id="vg:26630135"/>
<evidence type="ECO:0000313" key="1">
    <source>
        <dbReference type="EMBL" id="AKF14250.1"/>
    </source>
</evidence>
<reference evidence="1 2" key="1">
    <citation type="journal article" date="2015" name="Genome Announc.">
        <title>Genome Sequences of Mycobacteriophages Luchador and Nerujay.</title>
        <authorList>
            <person name="Pope W.H."/>
            <person name="Ahmed T."/>
            <person name="Drobitch M.K."/>
            <person name="Early D.R."/>
            <person name="Eljamri S."/>
            <person name="Kasturiarachi N.S."/>
            <person name="Klonicki E.F."/>
            <person name="Manjooran D.T."/>
            <person name="Ni Chochlain A.N."/>
            <person name="Puglionesi A.O."/>
            <person name="Rajakumar V."/>
            <person name="Shindle K.A."/>
            <person name="Tran M.T."/>
            <person name="Brown B.R."/>
            <person name="Churilla B.M."/>
            <person name="Cohen K.L."/>
            <person name="Wilkes K.E."/>
            <person name="Grubb S.R."/>
            <person name="Warner M.H."/>
            <person name="Bowman C.A."/>
            <person name="Russell D.A."/>
            <person name="Hatfull G.F."/>
        </authorList>
    </citation>
    <scope>NUCLEOTIDE SEQUENCE [LARGE SCALE GENOMIC DNA]</scope>
</reference>
<dbReference type="RefSeq" id="YP_009203145.1">
    <property type="nucleotide sequence ID" value="NC_028849.1"/>
</dbReference>
<dbReference type="GeneID" id="26630135"/>
<protein>
    <submittedName>
        <fullName evidence="1">Uncharacterized protein</fullName>
    </submittedName>
</protein>
<keyword evidence="2" id="KW-1185">Reference proteome</keyword>
<dbReference type="Proteomes" id="UP000207763">
    <property type="component" value="Segment"/>
</dbReference>
<gene>
    <name evidence="1" type="primary">86</name>
    <name evidence="1" type="ORF">SEA_LUCHADOR_86</name>
</gene>
<accession>A0A0F6WDY1</accession>
<dbReference type="EMBL" id="KR080193">
    <property type="protein sequence ID" value="AKF14250.1"/>
    <property type="molecule type" value="Genomic_DNA"/>
</dbReference>
<sequence>MTVRTQDRKQFLFDVFVTALEGGIGYWSVADEYHVWSDVESATEDIDGFYAVIEIQDDDTDPDEEPETHRVNASTIARGIGLFEKYALGKIDSQGTEVAENAIEPVGESHYWRQFLLANRTNGDDGDYDADVADIIVQFGVFGRVIYG</sequence>
<name>A0A0F6WDY1_9CAUD</name>
<organism evidence="1 2">
    <name type="scientific">Mycobacterium phage Luchador</name>
    <dbReference type="NCBI Taxonomy" id="1647300"/>
    <lineage>
        <taxon>Viruses</taxon>
        <taxon>Duplodnaviria</taxon>
        <taxon>Heunggongvirae</taxon>
        <taxon>Uroviricota</taxon>
        <taxon>Caudoviricetes</taxon>
        <taxon>Luchadorvirus</taxon>
        <taxon>Luchadorvirus luchador</taxon>
        <taxon>Lucadorvirus luchador</taxon>
    </lineage>
</organism>